<dbReference type="PANTHER" id="PTHR43289">
    <property type="entry name" value="MITOGEN-ACTIVATED PROTEIN KINASE KINASE KINASE 20-RELATED"/>
    <property type="match status" value="1"/>
</dbReference>
<dbReference type="RefSeq" id="WP_170201746.1">
    <property type="nucleotide sequence ID" value="NZ_RJKE01000001.1"/>
</dbReference>
<dbReference type="EMBL" id="RJKE01000001">
    <property type="protein sequence ID" value="ROO90226.1"/>
    <property type="molecule type" value="Genomic_DNA"/>
</dbReference>
<comment type="caution">
    <text evidence="8">The sequence shown here is derived from an EMBL/GenBank/DDBJ whole genome shotgun (WGS) entry which is preliminary data.</text>
</comment>
<organism evidence="8 9">
    <name type="scientific">Actinocorallia herbida</name>
    <dbReference type="NCBI Taxonomy" id="58109"/>
    <lineage>
        <taxon>Bacteria</taxon>
        <taxon>Bacillati</taxon>
        <taxon>Actinomycetota</taxon>
        <taxon>Actinomycetes</taxon>
        <taxon>Streptosporangiales</taxon>
        <taxon>Thermomonosporaceae</taxon>
        <taxon>Actinocorallia</taxon>
    </lineage>
</organism>
<protein>
    <submittedName>
        <fullName evidence="8">Serine/threonine protein kinase</fullName>
    </submittedName>
</protein>
<keyword evidence="9" id="KW-1185">Reference proteome</keyword>
<evidence type="ECO:0000256" key="2">
    <source>
        <dbReference type="ARBA" id="ARBA00022741"/>
    </source>
</evidence>
<dbReference type="PANTHER" id="PTHR43289:SF34">
    <property type="entry name" value="SERINE_THREONINE-PROTEIN KINASE YBDM-RELATED"/>
    <property type="match status" value="1"/>
</dbReference>
<keyword evidence="3 8" id="KW-0418">Kinase</keyword>
<dbReference type="CDD" id="cd14014">
    <property type="entry name" value="STKc_PknB_like"/>
    <property type="match status" value="1"/>
</dbReference>
<proteinExistence type="predicted"/>
<keyword evidence="8" id="KW-0723">Serine/threonine-protein kinase</keyword>
<evidence type="ECO:0000313" key="8">
    <source>
        <dbReference type="EMBL" id="ROO90226.1"/>
    </source>
</evidence>
<dbReference type="Proteomes" id="UP000272400">
    <property type="component" value="Unassembled WGS sequence"/>
</dbReference>
<dbReference type="GO" id="GO:0005524">
    <property type="term" value="F:ATP binding"/>
    <property type="evidence" value="ECO:0007669"/>
    <property type="project" value="UniProtKB-KW"/>
</dbReference>
<sequence>MPEAQSLRPGDPVQLGPYRLVGRLGEGGQGVVYLATATSGEQVAVKRLHTRFSGDNRARAAFAHELESAQKVDPFCTARILTADVEGDVPYIASEYIHGLSLKRTVEEWGPRAGSQLNRLAIGTATALVAIHKAGVVHRDFKPSNVILGPDGPRVIDFGVARALDLTTASVSTGGPLGTPAYMAPEQFARAPVDRPVDVFAWASTLVYASCGEPPFGNDSISVVINRILHTEPDLGALTGGLRELAEACLAKDPAARPTAEQLLFDLIGTGRSDDPFPAAPAAPRPPSRERASMSSHSNPTASRLELRAIERAAARRKNSVRYGIVGGVMAVAAMAVAAVVLLSGGGTQKDLEPPSPSVMATGGATSQVRPPTGPALELRSTDDYTYTIAGVGGGTEEVGGKKYAYADYLIANTQEQPVPLEFPGDLFIERSKAPKGVACMEQAGAPSSRCTVENETTVKALLDGSDAPLMVDGDEYMAAGASYLLRIRTKDPVPGDVKAADLGIYVWEVRFFQDRKARHIEFPG</sequence>
<keyword evidence="4" id="KW-0067">ATP-binding</keyword>
<dbReference type="SUPFAM" id="SSF56112">
    <property type="entry name" value="Protein kinase-like (PK-like)"/>
    <property type="match status" value="1"/>
</dbReference>
<keyword evidence="2" id="KW-0547">Nucleotide-binding</keyword>
<evidence type="ECO:0000256" key="6">
    <source>
        <dbReference type="SAM" id="Phobius"/>
    </source>
</evidence>
<feature type="region of interest" description="Disordered" evidence="5">
    <location>
        <begin position="275"/>
        <end position="305"/>
    </location>
</feature>
<evidence type="ECO:0000256" key="4">
    <source>
        <dbReference type="ARBA" id="ARBA00022840"/>
    </source>
</evidence>
<accession>A0A3N1D9P9</accession>
<dbReference type="PROSITE" id="PS50011">
    <property type="entry name" value="PROTEIN_KINASE_DOM"/>
    <property type="match status" value="1"/>
</dbReference>
<keyword evidence="6" id="KW-0472">Membrane</keyword>
<keyword evidence="1" id="KW-0808">Transferase</keyword>
<dbReference type="Pfam" id="PF00069">
    <property type="entry name" value="Pkinase"/>
    <property type="match status" value="1"/>
</dbReference>
<dbReference type="InterPro" id="IPR008271">
    <property type="entry name" value="Ser/Thr_kinase_AS"/>
</dbReference>
<gene>
    <name evidence="8" type="ORF">EDD29_7947</name>
</gene>
<dbReference type="InterPro" id="IPR000719">
    <property type="entry name" value="Prot_kinase_dom"/>
</dbReference>
<dbReference type="GO" id="GO:0004674">
    <property type="term" value="F:protein serine/threonine kinase activity"/>
    <property type="evidence" value="ECO:0007669"/>
    <property type="project" value="UniProtKB-KW"/>
</dbReference>
<dbReference type="Gene3D" id="3.30.200.20">
    <property type="entry name" value="Phosphorylase Kinase, domain 1"/>
    <property type="match status" value="1"/>
</dbReference>
<feature type="domain" description="Protein kinase" evidence="7">
    <location>
        <begin position="18"/>
        <end position="278"/>
    </location>
</feature>
<evidence type="ECO:0000256" key="1">
    <source>
        <dbReference type="ARBA" id="ARBA00022679"/>
    </source>
</evidence>
<keyword evidence="6" id="KW-0812">Transmembrane</keyword>
<dbReference type="PROSITE" id="PS00108">
    <property type="entry name" value="PROTEIN_KINASE_ST"/>
    <property type="match status" value="1"/>
</dbReference>
<dbReference type="AlphaFoldDB" id="A0A3N1D9P9"/>
<dbReference type="Gene3D" id="1.10.510.10">
    <property type="entry name" value="Transferase(Phosphotransferase) domain 1"/>
    <property type="match status" value="1"/>
</dbReference>
<evidence type="ECO:0000313" key="9">
    <source>
        <dbReference type="Proteomes" id="UP000272400"/>
    </source>
</evidence>
<evidence type="ECO:0000256" key="3">
    <source>
        <dbReference type="ARBA" id="ARBA00022777"/>
    </source>
</evidence>
<name>A0A3N1D9P9_9ACTN</name>
<feature type="transmembrane region" description="Helical" evidence="6">
    <location>
        <begin position="321"/>
        <end position="343"/>
    </location>
</feature>
<evidence type="ECO:0000256" key="5">
    <source>
        <dbReference type="SAM" id="MobiDB-lite"/>
    </source>
</evidence>
<keyword evidence="6" id="KW-1133">Transmembrane helix</keyword>
<dbReference type="InterPro" id="IPR011009">
    <property type="entry name" value="Kinase-like_dom_sf"/>
</dbReference>
<evidence type="ECO:0000259" key="7">
    <source>
        <dbReference type="PROSITE" id="PS50011"/>
    </source>
</evidence>
<reference evidence="8 9" key="1">
    <citation type="submission" date="2018-11" db="EMBL/GenBank/DDBJ databases">
        <title>Sequencing the genomes of 1000 actinobacteria strains.</title>
        <authorList>
            <person name="Klenk H.-P."/>
        </authorList>
    </citation>
    <scope>NUCLEOTIDE SEQUENCE [LARGE SCALE GENOMIC DNA]</scope>
    <source>
        <strain evidence="8 9">DSM 44254</strain>
    </source>
</reference>